<gene>
    <name evidence="2" type="ORF">F2P81_015879</name>
</gene>
<dbReference type="AlphaFoldDB" id="A0A6A4SK06"/>
<dbReference type="Proteomes" id="UP000438429">
    <property type="component" value="Unassembled WGS sequence"/>
</dbReference>
<accession>A0A6A4SK06</accession>
<protein>
    <submittedName>
        <fullName evidence="2">Uncharacterized protein</fullName>
    </submittedName>
</protein>
<organism evidence="2 3">
    <name type="scientific">Scophthalmus maximus</name>
    <name type="common">Turbot</name>
    <name type="synonym">Psetta maxima</name>
    <dbReference type="NCBI Taxonomy" id="52904"/>
    <lineage>
        <taxon>Eukaryota</taxon>
        <taxon>Metazoa</taxon>
        <taxon>Chordata</taxon>
        <taxon>Craniata</taxon>
        <taxon>Vertebrata</taxon>
        <taxon>Euteleostomi</taxon>
        <taxon>Actinopterygii</taxon>
        <taxon>Neopterygii</taxon>
        <taxon>Teleostei</taxon>
        <taxon>Neoteleostei</taxon>
        <taxon>Acanthomorphata</taxon>
        <taxon>Carangaria</taxon>
        <taxon>Pleuronectiformes</taxon>
        <taxon>Pleuronectoidei</taxon>
        <taxon>Scophthalmidae</taxon>
        <taxon>Scophthalmus</taxon>
    </lineage>
</organism>
<evidence type="ECO:0000313" key="3">
    <source>
        <dbReference type="Proteomes" id="UP000438429"/>
    </source>
</evidence>
<feature type="region of interest" description="Disordered" evidence="1">
    <location>
        <begin position="118"/>
        <end position="145"/>
    </location>
</feature>
<comment type="caution">
    <text evidence="2">The sequence shown here is derived from an EMBL/GenBank/DDBJ whole genome shotgun (WGS) entry which is preliminary data.</text>
</comment>
<evidence type="ECO:0000256" key="1">
    <source>
        <dbReference type="SAM" id="MobiDB-lite"/>
    </source>
</evidence>
<reference evidence="2 3" key="1">
    <citation type="submission" date="2019-06" db="EMBL/GenBank/DDBJ databases">
        <title>Draft genomes of female and male turbot (Scophthalmus maximus).</title>
        <authorList>
            <person name="Xu H."/>
            <person name="Xu X.-W."/>
            <person name="Shao C."/>
            <person name="Chen S."/>
        </authorList>
    </citation>
    <scope>NUCLEOTIDE SEQUENCE [LARGE SCALE GENOMIC DNA]</scope>
    <source>
        <strain evidence="2">Ysfricsl-2016a</strain>
        <tissue evidence="2">Blood</tissue>
    </source>
</reference>
<proteinExistence type="predicted"/>
<name>A0A6A4SK06_SCOMX</name>
<sequence>MTTYHFYIHSMHTHINRDAAPVVLVTRQTIAQPQLVMHRCVQLSLQTLSPSLTFLNEWLTDSFLLSVELFIISCKGNYKKRCIIHGVRPKFHKVGCETVRHSHNAPEDVQRPRWICRRSDQDRNDKSRNKGETDPDHVSLRKKSESAARRLAEAVVTNGKLLPSLCL</sequence>
<dbReference type="EMBL" id="VEVO01000014">
    <property type="protein sequence ID" value="KAF0031324.1"/>
    <property type="molecule type" value="Genomic_DNA"/>
</dbReference>
<evidence type="ECO:0000313" key="2">
    <source>
        <dbReference type="EMBL" id="KAF0031324.1"/>
    </source>
</evidence>